<name>A0A1H5FGD3_9BRAD</name>
<dbReference type="InterPro" id="IPR000843">
    <property type="entry name" value="HTH_LacI"/>
</dbReference>
<dbReference type="Pfam" id="PF00356">
    <property type="entry name" value="LacI"/>
    <property type="match status" value="1"/>
</dbReference>
<dbReference type="PROSITE" id="PS00356">
    <property type="entry name" value="HTH_LACI_1"/>
    <property type="match status" value="1"/>
</dbReference>
<protein>
    <submittedName>
        <fullName evidence="6">Transcriptional regulator, LacI family</fullName>
    </submittedName>
</protein>
<dbReference type="InterPro" id="IPR046335">
    <property type="entry name" value="LacI/GalR-like_sensor"/>
</dbReference>
<dbReference type="InterPro" id="IPR028082">
    <property type="entry name" value="Peripla_BP_I"/>
</dbReference>
<keyword evidence="1" id="KW-0805">Transcription regulation</keyword>
<dbReference type="Gene3D" id="1.10.260.40">
    <property type="entry name" value="lambda repressor-like DNA-binding domains"/>
    <property type="match status" value="1"/>
</dbReference>
<dbReference type="Gene3D" id="3.40.50.2300">
    <property type="match status" value="2"/>
</dbReference>
<dbReference type="AlphaFoldDB" id="A0A1H5FGD3"/>
<dbReference type="OrthoDB" id="7170131at2"/>
<dbReference type="InterPro" id="IPR010982">
    <property type="entry name" value="Lambda_DNA-bd_dom_sf"/>
</dbReference>
<keyword evidence="3" id="KW-0804">Transcription</keyword>
<evidence type="ECO:0000313" key="7">
    <source>
        <dbReference type="Proteomes" id="UP000183208"/>
    </source>
</evidence>
<gene>
    <name evidence="6" type="ORF">SAMN05444171_6006</name>
</gene>
<dbReference type="CDD" id="cd01392">
    <property type="entry name" value="HTH_LacI"/>
    <property type="match status" value="1"/>
</dbReference>
<organism evidence="6 7">
    <name type="scientific">Bradyrhizobium lablabi</name>
    <dbReference type="NCBI Taxonomy" id="722472"/>
    <lineage>
        <taxon>Bacteria</taxon>
        <taxon>Pseudomonadati</taxon>
        <taxon>Pseudomonadota</taxon>
        <taxon>Alphaproteobacteria</taxon>
        <taxon>Hyphomicrobiales</taxon>
        <taxon>Nitrobacteraceae</taxon>
        <taxon>Bradyrhizobium</taxon>
    </lineage>
</organism>
<dbReference type="GO" id="GO:0003700">
    <property type="term" value="F:DNA-binding transcription factor activity"/>
    <property type="evidence" value="ECO:0007669"/>
    <property type="project" value="TreeGrafter"/>
</dbReference>
<dbReference type="SUPFAM" id="SSF47413">
    <property type="entry name" value="lambda repressor-like DNA-binding domains"/>
    <property type="match status" value="1"/>
</dbReference>
<dbReference type="Proteomes" id="UP000183208">
    <property type="component" value="Unassembled WGS sequence"/>
</dbReference>
<proteinExistence type="predicted"/>
<dbReference type="CDD" id="cd01575">
    <property type="entry name" value="PBP1_GntR"/>
    <property type="match status" value="1"/>
</dbReference>
<dbReference type="SMART" id="SM00354">
    <property type="entry name" value="HTH_LACI"/>
    <property type="match status" value="1"/>
</dbReference>
<keyword evidence="2" id="KW-0238">DNA-binding</keyword>
<dbReference type="RefSeq" id="WP_083387641.1">
    <property type="nucleotide sequence ID" value="NZ_FNTI01000001.1"/>
</dbReference>
<sequence>MGKIDNSRRARKKPTAAKAAGPAAARGARMTDVARLAEVSIMTVSRALRHPAVVDPETLKRIHGAINATGYLPNRIAGSLASQRSNIVGLVVPSLRNSLFAETVKGVADTLGADFDLMIADSGYVLDGEETAVAAFLSQRVCGIVLHNTKHTPRTRRLIQSAGIPCVETGNLVRRPIDMVASFSNRKAAFEMTAFLVGKGYRRIAFVSLPLRDNDRARERQSGYLQALKQFGLPVDRRIVLESTPGLRGGAHALIELMKVRPKIEAVFLTGDVLATGALLEANRNGWLVPDTIAIAGSDDNELQECVSPALTSLRFPRYDIGCTAASMLLNRISGNLPAAHIVDLGFQIIPRQST</sequence>
<feature type="domain" description="HTH lacI-type" evidence="5">
    <location>
        <begin position="28"/>
        <end position="82"/>
    </location>
</feature>
<reference evidence="6 7" key="1">
    <citation type="submission" date="2016-10" db="EMBL/GenBank/DDBJ databases">
        <authorList>
            <person name="de Groot N.N."/>
        </authorList>
    </citation>
    <scope>NUCLEOTIDE SEQUENCE [LARGE SCALE GENOMIC DNA]</scope>
    <source>
        <strain evidence="6 7">GAS522</strain>
    </source>
</reference>
<dbReference type="EMBL" id="FNTI01000001">
    <property type="protein sequence ID" value="SEE02467.1"/>
    <property type="molecule type" value="Genomic_DNA"/>
</dbReference>
<evidence type="ECO:0000256" key="4">
    <source>
        <dbReference type="SAM" id="MobiDB-lite"/>
    </source>
</evidence>
<accession>A0A1H5FGD3</accession>
<evidence type="ECO:0000259" key="5">
    <source>
        <dbReference type="PROSITE" id="PS50932"/>
    </source>
</evidence>
<evidence type="ECO:0000256" key="3">
    <source>
        <dbReference type="ARBA" id="ARBA00023163"/>
    </source>
</evidence>
<evidence type="ECO:0000256" key="1">
    <source>
        <dbReference type="ARBA" id="ARBA00023015"/>
    </source>
</evidence>
<evidence type="ECO:0000313" key="6">
    <source>
        <dbReference type="EMBL" id="SEE02467.1"/>
    </source>
</evidence>
<dbReference type="Pfam" id="PF13377">
    <property type="entry name" value="Peripla_BP_3"/>
    <property type="match status" value="1"/>
</dbReference>
<dbReference type="SUPFAM" id="SSF53822">
    <property type="entry name" value="Periplasmic binding protein-like I"/>
    <property type="match status" value="1"/>
</dbReference>
<dbReference type="PANTHER" id="PTHR30146">
    <property type="entry name" value="LACI-RELATED TRANSCRIPTIONAL REPRESSOR"/>
    <property type="match status" value="1"/>
</dbReference>
<feature type="region of interest" description="Disordered" evidence="4">
    <location>
        <begin position="1"/>
        <end position="24"/>
    </location>
</feature>
<dbReference type="PROSITE" id="PS50932">
    <property type="entry name" value="HTH_LACI_2"/>
    <property type="match status" value="1"/>
</dbReference>
<evidence type="ECO:0000256" key="2">
    <source>
        <dbReference type="ARBA" id="ARBA00023125"/>
    </source>
</evidence>
<dbReference type="GO" id="GO:0000976">
    <property type="term" value="F:transcription cis-regulatory region binding"/>
    <property type="evidence" value="ECO:0007669"/>
    <property type="project" value="TreeGrafter"/>
</dbReference>
<dbReference type="PANTHER" id="PTHR30146:SF33">
    <property type="entry name" value="TRANSCRIPTIONAL REGULATOR"/>
    <property type="match status" value="1"/>
</dbReference>